<dbReference type="InterPro" id="IPR037190">
    <property type="entry name" value="LIS1_N"/>
</dbReference>
<dbReference type="GO" id="GO:0070840">
    <property type="term" value="F:dynein complex binding"/>
    <property type="evidence" value="ECO:0007669"/>
    <property type="project" value="UniProtKB-UniRule"/>
</dbReference>
<keyword evidence="15" id="KW-1185">Reference proteome</keyword>
<evidence type="ECO:0000256" key="9">
    <source>
        <dbReference type="ARBA" id="ARBA00023212"/>
    </source>
</evidence>
<feature type="repeat" description="WD" evidence="12">
    <location>
        <begin position="336"/>
        <end position="377"/>
    </location>
</feature>
<dbReference type="CDD" id="cd00200">
    <property type="entry name" value="WD40"/>
    <property type="match status" value="1"/>
</dbReference>
<feature type="domain" description="PAC1-like LisH-like dimerisation" evidence="13">
    <location>
        <begin position="6"/>
        <end position="40"/>
    </location>
</feature>
<dbReference type="InterPro" id="IPR015943">
    <property type="entry name" value="WD40/YVTN_repeat-like_dom_sf"/>
</dbReference>
<evidence type="ECO:0000313" key="14">
    <source>
        <dbReference type="EMBL" id="KIM55059.1"/>
    </source>
</evidence>
<dbReference type="OrthoDB" id="10264588at2759"/>
<dbReference type="GO" id="GO:0007154">
    <property type="term" value="P:cell communication"/>
    <property type="evidence" value="ECO:0007669"/>
    <property type="project" value="UniProtKB-ARBA"/>
</dbReference>
<evidence type="ECO:0000256" key="1">
    <source>
        <dbReference type="ARBA" id="ARBA00022448"/>
    </source>
</evidence>
<dbReference type="InterPro" id="IPR036322">
    <property type="entry name" value="WD40_repeat_dom_sf"/>
</dbReference>
<reference evidence="14 15" key="1">
    <citation type="submission" date="2014-04" db="EMBL/GenBank/DDBJ databases">
        <authorList>
            <consortium name="DOE Joint Genome Institute"/>
            <person name="Kuo A."/>
            <person name="Kohler A."/>
            <person name="Nagy L.G."/>
            <person name="Floudas D."/>
            <person name="Copeland A."/>
            <person name="Barry K.W."/>
            <person name="Cichocki N."/>
            <person name="Veneault-Fourrey C."/>
            <person name="LaButti K."/>
            <person name="Lindquist E.A."/>
            <person name="Lipzen A."/>
            <person name="Lundell T."/>
            <person name="Morin E."/>
            <person name="Murat C."/>
            <person name="Sun H."/>
            <person name="Tunlid A."/>
            <person name="Henrissat B."/>
            <person name="Grigoriev I.V."/>
            <person name="Hibbett D.S."/>
            <person name="Martin F."/>
            <person name="Nordberg H.P."/>
            <person name="Cantor M.N."/>
            <person name="Hua S.X."/>
        </authorList>
    </citation>
    <scope>NUCLEOTIDE SEQUENCE [LARGE SCALE GENOMIC DNA]</scope>
    <source>
        <strain evidence="14 15">Foug A</strain>
    </source>
</reference>
<dbReference type="InterPro" id="IPR006594">
    <property type="entry name" value="LisH"/>
</dbReference>
<dbReference type="GO" id="GO:0005875">
    <property type="term" value="C:microtubule associated complex"/>
    <property type="evidence" value="ECO:0007669"/>
    <property type="project" value="UniProtKB-UniRule"/>
</dbReference>
<dbReference type="GO" id="GO:0051012">
    <property type="term" value="P:microtubule sliding"/>
    <property type="evidence" value="ECO:0007669"/>
    <property type="project" value="UniProtKB-UniRule"/>
</dbReference>
<evidence type="ECO:0000256" key="6">
    <source>
        <dbReference type="ARBA" id="ARBA00022737"/>
    </source>
</evidence>
<dbReference type="EMBL" id="KN822142">
    <property type="protein sequence ID" value="KIM55059.1"/>
    <property type="molecule type" value="Genomic_DNA"/>
</dbReference>
<reference evidence="15" key="2">
    <citation type="submission" date="2015-01" db="EMBL/GenBank/DDBJ databases">
        <title>Evolutionary Origins and Diversification of the Mycorrhizal Mutualists.</title>
        <authorList>
            <consortium name="DOE Joint Genome Institute"/>
            <consortium name="Mycorrhizal Genomics Consortium"/>
            <person name="Kohler A."/>
            <person name="Kuo A."/>
            <person name="Nagy L.G."/>
            <person name="Floudas D."/>
            <person name="Copeland A."/>
            <person name="Barry K.W."/>
            <person name="Cichocki N."/>
            <person name="Veneault-Fourrey C."/>
            <person name="LaButti K."/>
            <person name="Lindquist E.A."/>
            <person name="Lipzen A."/>
            <person name="Lundell T."/>
            <person name="Morin E."/>
            <person name="Murat C."/>
            <person name="Riley R."/>
            <person name="Ohm R."/>
            <person name="Sun H."/>
            <person name="Tunlid A."/>
            <person name="Henrissat B."/>
            <person name="Grigoriev I.V."/>
            <person name="Hibbett D.S."/>
            <person name="Martin F."/>
        </authorList>
    </citation>
    <scope>NUCLEOTIDE SEQUENCE [LARGE SCALE GENOMIC DNA]</scope>
    <source>
        <strain evidence="15">Foug A</strain>
    </source>
</reference>
<dbReference type="STRING" id="1036808.A0A0C3DFA3"/>
<dbReference type="Gene3D" id="2.130.10.10">
    <property type="entry name" value="YVTN repeat-like/Quinoprotein amine dehydrogenase"/>
    <property type="match status" value="1"/>
</dbReference>
<dbReference type="GO" id="GO:1990234">
    <property type="term" value="C:transferase complex"/>
    <property type="evidence" value="ECO:0007669"/>
    <property type="project" value="UniProtKB-ARBA"/>
</dbReference>
<dbReference type="FunFam" id="1.20.960.30:FF:000002">
    <property type="entry name" value="Platelet-activating factor acetylhydrolase ib"/>
    <property type="match status" value="1"/>
</dbReference>
<gene>
    <name evidence="11" type="primary">PAC1</name>
    <name evidence="11" type="synonym">LIS1</name>
    <name evidence="14" type="ORF">SCLCIDRAFT_1221471</name>
</gene>
<name>A0A0C3DFA3_9AGAM</name>
<evidence type="ECO:0000256" key="10">
    <source>
        <dbReference type="ARBA" id="ARBA00023306"/>
    </source>
</evidence>
<protein>
    <recommendedName>
        <fullName evidence="11">Nuclear distribution protein PAC1</fullName>
    </recommendedName>
    <alternativeName>
        <fullName evidence="11">Lissencephaly-1 homolog</fullName>
        <shortName evidence="11">LIS-1</shortName>
    </alternativeName>
    <alternativeName>
        <fullName evidence="11">nudF homolog</fullName>
    </alternativeName>
</protein>
<dbReference type="PANTHER" id="PTHR22847">
    <property type="entry name" value="WD40 REPEAT PROTEIN"/>
    <property type="match status" value="1"/>
</dbReference>
<sequence length="435" mass="48681">MSLLSERQREELHKSMLEYLHTSNFISAYNALKEEASVEYTPDPKAKYAGLLEKKWTSVIRLQKKIMDLETRNASLQEELSLAPSKRATMQADWVPRAPAAHVLTGHRQSITRVAFHPQYSLLASASEDATVKIWDWETGEFERTLKGHQKVVNDVEFDHKGHLLVTCSADLFIKIWDSQNEWKNIKTLTGHDHAVSSARFMPGDQYVVSASWDHSIRIFDVASTHLVRTIRGHTDWVRCVVPSDDGRLLASASKDQTAKLFDPITGEQKMEFRGHDHQVEVVCFAPISSYDAIRELAGIPNTDRTKKLGAYAATGSRDKTVKLWDTQSGQMLKNLAGHDNWVRALVFHPSGKLLLSASDDKTIRVWELSTGRCMKTVEAHTHFVATLSWGRQRVSVGASKANGADGGDSKVGEEKLVNVVASAGVDQMIKIWLP</sequence>
<keyword evidence="2 11" id="KW-0963">Cytoplasm</keyword>
<dbReference type="PROSITE" id="PS50294">
    <property type="entry name" value="WD_REPEATS_REGION"/>
    <property type="match status" value="5"/>
</dbReference>
<dbReference type="FunFam" id="2.130.10.10:FF:000342">
    <property type="entry name" value="Nuclear distribution protein PAC1"/>
    <property type="match status" value="1"/>
</dbReference>
<dbReference type="InterPro" id="IPR019775">
    <property type="entry name" value="WD40_repeat_CS"/>
</dbReference>
<evidence type="ECO:0000256" key="8">
    <source>
        <dbReference type="ARBA" id="ARBA00023054"/>
    </source>
</evidence>
<dbReference type="InterPro" id="IPR020472">
    <property type="entry name" value="WD40_PAC1"/>
</dbReference>
<keyword evidence="5 11" id="KW-0493">Microtubule</keyword>
<accession>A0A0C3DFA3</accession>
<evidence type="ECO:0000256" key="2">
    <source>
        <dbReference type="ARBA" id="ARBA00022490"/>
    </source>
</evidence>
<dbReference type="HOGENOM" id="CLU_000288_57_15_1"/>
<dbReference type="InterPro" id="IPR017252">
    <property type="entry name" value="Dynein_regulator_LIS1"/>
</dbReference>
<dbReference type="PRINTS" id="PR00320">
    <property type="entry name" value="GPROTEINBRPT"/>
</dbReference>
<dbReference type="PANTHER" id="PTHR22847:SF637">
    <property type="entry name" value="WD REPEAT DOMAIN 5B"/>
    <property type="match status" value="1"/>
</dbReference>
<dbReference type="GO" id="GO:0000132">
    <property type="term" value="P:establishment of mitotic spindle orientation"/>
    <property type="evidence" value="ECO:0007669"/>
    <property type="project" value="UniProtKB-UniRule"/>
</dbReference>
<comment type="subcellular location">
    <subcellularLocation>
        <location evidence="11">Cytoplasm</location>
        <location evidence="11">Cytoskeleton</location>
    </subcellularLocation>
    <subcellularLocation>
        <location evidence="11">Cytoplasm</location>
        <location evidence="11">Cytoskeleton</location>
        <location evidence="11">Spindle pole</location>
    </subcellularLocation>
    <text evidence="11">Localizes to the plus ends of microtubules at the hyphal tip and the mitotic spindle poles.</text>
</comment>
<evidence type="ECO:0000256" key="12">
    <source>
        <dbReference type="PROSITE-ProRule" id="PRU00221"/>
    </source>
</evidence>
<dbReference type="Pfam" id="PF00400">
    <property type="entry name" value="WD40"/>
    <property type="match status" value="6"/>
</dbReference>
<comment type="subunit">
    <text evidence="11">Self-associates. Interacts with NDL1 and dynein.</text>
</comment>
<evidence type="ECO:0000256" key="5">
    <source>
        <dbReference type="ARBA" id="ARBA00022701"/>
    </source>
</evidence>
<organism evidence="14 15">
    <name type="scientific">Scleroderma citrinum Foug A</name>
    <dbReference type="NCBI Taxonomy" id="1036808"/>
    <lineage>
        <taxon>Eukaryota</taxon>
        <taxon>Fungi</taxon>
        <taxon>Dikarya</taxon>
        <taxon>Basidiomycota</taxon>
        <taxon>Agaricomycotina</taxon>
        <taxon>Agaricomycetes</taxon>
        <taxon>Agaricomycetidae</taxon>
        <taxon>Boletales</taxon>
        <taxon>Sclerodermatineae</taxon>
        <taxon>Sclerodermataceae</taxon>
        <taxon>Scleroderma</taxon>
    </lineage>
</organism>
<keyword evidence="4 11" id="KW-0132">Cell division</keyword>
<dbReference type="Pfam" id="PF24951">
    <property type="entry name" value="LisH_PAC1"/>
    <property type="match status" value="1"/>
</dbReference>
<dbReference type="Gene3D" id="1.20.960.30">
    <property type="match status" value="1"/>
</dbReference>
<dbReference type="SMART" id="SM00320">
    <property type="entry name" value="WD40"/>
    <property type="match status" value="7"/>
</dbReference>
<evidence type="ECO:0000256" key="7">
    <source>
        <dbReference type="ARBA" id="ARBA00022776"/>
    </source>
</evidence>
<dbReference type="AlphaFoldDB" id="A0A0C3DFA3"/>
<dbReference type="PIRSF" id="PIRSF037647">
    <property type="entry name" value="Dynein_regulator_Lis1"/>
    <property type="match status" value="1"/>
</dbReference>
<dbReference type="InterPro" id="IPR001680">
    <property type="entry name" value="WD40_rpt"/>
</dbReference>
<feature type="repeat" description="WD" evidence="12">
    <location>
        <begin position="146"/>
        <end position="178"/>
    </location>
</feature>
<keyword evidence="9 11" id="KW-0206">Cytoskeleton</keyword>
<dbReference type="PROSITE" id="PS50082">
    <property type="entry name" value="WD_REPEATS_2"/>
    <property type="match status" value="6"/>
</dbReference>
<dbReference type="InParanoid" id="A0A0C3DFA3"/>
<comment type="function">
    <text evidence="11">Positively regulates the activity of the minus-end directed microtubule motor protein dynein. May enhance dynein-mediated microtubule sliding by targeting dynein to the microtubule plus end. Required for nuclear migration during vegetative growth as well as development. Required for retrograde early endosome (EE) transport from the hyphal tip. Required for localization of dynein to the mitotic spindle poles. Recruits additional proteins to the dynein complex at SPBs.</text>
</comment>
<dbReference type="PROSITE" id="PS00678">
    <property type="entry name" value="WD_REPEATS_1"/>
    <property type="match status" value="2"/>
</dbReference>
<keyword evidence="8 11" id="KW-0175">Coiled coil</keyword>
<feature type="repeat" description="WD" evidence="12">
    <location>
        <begin position="104"/>
        <end position="145"/>
    </location>
</feature>
<dbReference type="GO" id="GO:0000922">
    <property type="term" value="C:spindle pole"/>
    <property type="evidence" value="ECO:0007669"/>
    <property type="project" value="UniProtKB-SubCell"/>
</dbReference>
<dbReference type="InterPro" id="IPR056795">
    <property type="entry name" value="PAC1-like_LisH-like_dom"/>
</dbReference>
<evidence type="ECO:0000313" key="15">
    <source>
        <dbReference type="Proteomes" id="UP000053989"/>
    </source>
</evidence>
<evidence type="ECO:0000256" key="11">
    <source>
        <dbReference type="HAMAP-Rule" id="MF_03141"/>
    </source>
</evidence>
<keyword evidence="10 11" id="KW-0131">Cell cycle</keyword>
<dbReference type="PROSITE" id="PS50896">
    <property type="entry name" value="LISH"/>
    <property type="match status" value="1"/>
</dbReference>
<evidence type="ECO:0000259" key="13">
    <source>
        <dbReference type="Pfam" id="PF24951"/>
    </source>
</evidence>
<keyword evidence="3 12" id="KW-0853">WD repeat</keyword>
<dbReference type="HAMAP" id="MF_03141">
    <property type="entry name" value="lis1"/>
    <property type="match status" value="1"/>
</dbReference>
<dbReference type="GO" id="GO:0051301">
    <property type="term" value="P:cell division"/>
    <property type="evidence" value="ECO:0007669"/>
    <property type="project" value="UniProtKB-KW"/>
</dbReference>
<keyword evidence="6" id="KW-0677">Repeat</keyword>
<dbReference type="Proteomes" id="UP000053989">
    <property type="component" value="Unassembled WGS sequence"/>
</dbReference>
<comment type="similarity">
    <text evidence="11">Belongs to the WD repeat LIS1/nudF family.</text>
</comment>
<feature type="repeat" description="WD" evidence="12">
    <location>
        <begin position="189"/>
        <end position="230"/>
    </location>
</feature>
<dbReference type="GO" id="GO:0005737">
    <property type="term" value="C:cytoplasm"/>
    <property type="evidence" value="ECO:0007669"/>
    <property type="project" value="UniProtKB-UniRule"/>
</dbReference>
<feature type="repeat" description="WD" evidence="12">
    <location>
        <begin position="231"/>
        <end position="272"/>
    </location>
</feature>
<dbReference type="GO" id="GO:0005874">
    <property type="term" value="C:microtubule"/>
    <property type="evidence" value="ECO:0007669"/>
    <property type="project" value="UniProtKB-KW"/>
</dbReference>
<dbReference type="SUPFAM" id="SSF109925">
    <property type="entry name" value="Lissencephaly-1 protein (Lis-1, PAF-AH alpha) N-terminal domain"/>
    <property type="match status" value="1"/>
</dbReference>
<comment type="domain">
    <text evidence="11">Dimerization mediated by the LisH domain may be required to activate dynein.</text>
</comment>
<keyword evidence="1 11" id="KW-0813">Transport</keyword>
<feature type="repeat" description="WD" evidence="12">
    <location>
        <begin position="310"/>
        <end position="335"/>
    </location>
</feature>
<dbReference type="GO" id="GO:0023052">
    <property type="term" value="P:signaling"/>
    <property type="evidence" value="ECO:0007669"/>
    <property type="project" value="UniProtKB-ARBA"/>
</dbReference>
<evidence type="ECO:0000256" key="4">
    <source>
        <dbReference type="ARBA" id="ARBA00022618"/>
    </source>
</evidence>
<keyword evidence="7 11" id="KW-0498">Mitosis</keyword>
<evidence type="ECO:0000256" key="3">
    <source>
        <dbReference type="ARBA" id="ARBA00022574"/>
    </source>
</evidence>
<dbReference type="SUPFAM" id="SSF50978">
    <property type="entry name" value="WD40 repeat-like"/>
    <property type="match status" value="1"/>
</dbReference>
<proteinExistence type="inferred from homology"/>